<organism evidence="2 3">
    <name type="scientific">Coniochaeta hoffmannii</name>
    <dbReference type="NCBI Taxonomy" id="91930"/>
    <lineage>
        <taxon>Eukaryota</taxon>
        <taxon>Fungi</taxon>
        <taxon>Dikarya</taxon>
        <taxon>Ascomycota</taxon>
        <taxon>Pezizomycotina</taxon>
        <taxon>Sordariomycetes</taxon>
        <taxon>Sordariomycetidae</taxon>
        <taxon>Coniochaetales</taxon>
        <taxon>Coniochaetaceae</taxon>
        <taxon>Coniochaeta</taxon>
    </lineage>
</organism>
<name>A0AA38VNK7_9PEZI</name>
<evidence type="ECO:0000313" key="2">
    <source>
        <dbReference type="EMBL" id="KAJ9137585.1"/>
    </source>
</evidence>
<evidence type="ECO:0000256" key="1">
    <source>
        <dbReference type="SAM" id="MobiDB-lite"/>
    </source>
</evidence>
<dbReference type="AlphaFoldDB" id="A0AA38VNK7"/>
<feature type="region of interest" description="Disordered" evidence="1">
    <location>
        <begin position="172"/>
        <end position="203"/>
    </location>
</feature>
<dbReference type="SUPFAM" id="SSF52540">
    <property type="entry name" value="P-loop containing nucleoside triphosphate hydrolases"/>
    <property type="match status" value="1"/>
</dbReference>
<proteinExistence type="predicted"/>
<feature type="compositionally biased region" description="Acidic residues" evidence="1">
    <location>
        <begin position="189"/>
        <end position="202"/>
    </location>
</feature>
<sequence length="288" mass="31692">MLRLYTVNIVPEEGLRRIADAVRLPGRKDATADIPQLVYGWLSDHRNGRWTIILDSADNSDVFYGASGDRDGQPLANYLPQSRNGSIVVTTRDSGLASRLTGHRRNIIEIGPMTQANALTLLEKKLGPLAETDAGADLISFDYIRSKRPSAADLLSLMSFFDRQGIPESLLKAPKADDVPQGGGANGSDDSDNSDADGSDGEADNRFEEDVAILRDFQLVVLSEGGDVLEMHGLVQLSTRKWLEASERQEKFKQQFVGRMAESFPTGAFENWATCQRLFPHVERAVDL</sequence>
<dbReference type="Gene3D" id="3.40.50.300">
    <property type="entry name" value="P-loop containing nucleotide triphosphate hydrolases"/>
    <property type="match status" value="1"/>
</dbReference>
<accession>A0AA38VNK7</accession>
<reference evidence="2" key="1">
    <citation type="submission" date="2022-07" db="EMBL/GenBank/DDBJ databases">
        <title>Fungi with potential for degradation of polypropylene.</title>
        <authorList>
            <person name="Gostincar C."/>
        </authorList>
    </citation>
    <scope>NUCLEOTIDE SEQUENCE</scope>
    <source>
        <strain evidence="2">EXF-13287</strain>
    </source>
</reference>
<dbReference type="Proteomes" id="UP001174691">
    <property type="component" value="Unassembled WGS sequence"/>
</dbReference>
<keyword evidence="3" id="KW-1185">Reference proteome</keyword>
<dbReference type="InterPro" id="IPR027417">
    <property type="entry name" value="P-loop_NTPase"/>
</dbReference>
<dbReference type="EMBL" id="JANBVN010000158">
    <property type="protein sequence ID" value="KAJ9137585.1"/>
    <property type="molecule type" value="Genomic_DNA"/>
</dbReference>
<protein>
    <submittedName>
        <fullName evidence="2">Kinesin light chain</fullName>
    </submittedName>
</protein>
<comment type="caution">
    <text evidence="2">The sequence shown here is derived from an EMBL/GenBank/DDBJ whole genome shotgun (WGS) entry which is preliminary data.</text>
</comment>
<evidence type="ECO:0000313" key="3">
    <source>
        <dbReference type="Proteomes" id="UP001174691"/>
    </source>
</evidence>
<gene>
    <name evidence="2" type="ORF">NKR19_g8171</name>
</gene>